<dbReference type="InterPro" id="IPR013557">
    <property type="entry name" value="AntA/B_antirep"/>
</dbReference>
<evidence type="ECO:0000259" key="2">
    <source>
        <dbReference type="Pfam" id="PF08346"/>
    </source>
</evidence>
<evidence type="ECO:0008006" key="5">
    <source>
        <dbReference type="Google" id="ProtNLM"/>
    </source>
</evidence>
<dbReference type="Pfam" id="PF03374">
    <property type="entry name" value="ANT"/>
    <property type="match status" value="1"/>
</dbReference>
<dbReference type="Pfam" id="PF08346">
    <property type="entry name" value="AntA"/>
    <property type="match status" value="1"/>
</dbReference>
<gene>
    <name evidence="3" type="ORF">BHAOGJBA_1730</name>
</gene>
<evidence type="ECO:0000313" key="4">
    <source>
        <dbReference type="Proteomes" id="UP001055247"/>
    </source>
</evidence>
<accession>A0AAV4ZJ78</accession>
<reference evidence="3" key="2">
    <citation type="submission" date="2021-08" db="EMBL/GenBank/DDBJ databases">
        <authorList>
            <person name="Tani A."/>
            <person name="Ola A."/>
            <person name="Ogura Y."/>
            <person name="Katsura K."/>
            <person name="Hayashi T."/>
        </authorList>
    </citation>
    <scope>NUCLEOTIDE SEQUENCE</scope>
    <source>
        <strain evidence="3">DSM 16372</strain>
    </source>
</reference>
<reference evidence="3" key="1">
    <citation type="journal article" date="2016" name="Front. Microbiol.">
        <title>Genome Sequence of the Piezophilic, Mesophilic Sulfate-Reducing Bacterium Desulfovibrio indicus J2T.</title>
        <authorList>
            <person name="Cao J."/>
            <person name="Maignien L."/>
            <person name="Shao Z."/>
            <person name="Alain K."/>
            <person name="Jebbar M."/>
        </authorList>
    </citation>
    <scope>NUCLEOTIDE SEQUENCE</scope>
    <source>
        <strain evidence="3">DSM 16372</strain>
    </source>
</reference>
<dbReference type="RefSeq" id="WP_082773226.1">
    <property type="nucleotide sequence ID" value="NZ_BPQO01000006.1"/>
</dbReference>
<evidence type="ECO:0000313" key="3">
    <source>
        <dbReference type="EMBL" id="GJD88217.1"/>
    </source>
</evidence>
<name>A0AAV4ZJ78_9HYPH</name>
<organism evidence="3 4">
    <name type="scientific">Methylobacterium hispanicum</name>
    <dbReference type="NCBI Taxonomy" id="270350"/>
    <lineage>
        <taxon>Bacteria</taxon>
        <taxon>Pseudomonadati</taxon>
        <taxon>Pseudomonadota</taxon>
        <taxon>Alphaproteobacteria</taxon>
        <taxon>Hyphomicrobiales</taxon>
        <taxon>Methylobacteriaceae</taxon>
        <taxon>Methylobacterium</taxon>
    </lineage>
</organism>
<protein>
    <recommendedName>
        <fullName evidence="5">Antirepressor</fullName>
    </recommendedName>
</protein>
<keyword evidence="4" id="KW-1185">Reference proteome</keyword>
<dbReference type="InterPro" id="IPR005039">
    <property type="entry name" value="Ant_C"/>
</dbReference>
<feature type="domain" description="Antirepressor protein C-terminal" evidence="1">
    <location>
        <begin position="160"/>
        <end position="255"/>
    </location>
</feature>
<evidence type="ECO:0000259" key="1">
    <source>
        <dbReference type="Pfam" id="PF03374"/>
    </source>
</evidence>
<dbReference type="EMBL" id="BPQO01000006">
    <property type="protein sequence ID" value="GJD88217.1"/>
    <property type="molecule type" value="Genomic_DNA"/>
</dbReference>
<feature type="domain" description="AntA/AntB antirepressor" evidence="2">
    <location>
        <begin position="29"/>
        <end position="102"/>
    </location>
</feature>
<dbReference type="AlphaFoldDB" id="A0AAV4ZJ78"/>
<sequence length="280" mass="30338">MSSHLTAQVASLPAIKKRHVAGTLVQTSDARELHGLLKVGRDFTTWIKGRIAQYGFVEGVDYVVTGNLSSPVSGSAKARPQLVDTYHLTLGMAKEIAMVENNAEGRRIRRYYIECERRALEAASQPALDLSDPHALRALLLAHAEREIALEGRAREAEGALATAAPKAEALDRIADTTGLILLSDAAKTLGMRPKDLIAWMLEHRWLFRRRGTGRLVGMQEKLNAGLLDECPVPAGDGRTEVQVYVTPAGLTRLSVAMGIAQGSLMLDFGSNAGGRARQH</sequence>
<dbReference type="GO" id="GO:0003677">
    <property type="term" value="F:DNA binding"/>
    <property type="evidence" value="ECO:0007669"/>
    <property type="project" value="InterPro"/>
</dbReference>
<comment type="caution">
    <text evidence="3">The sequence shown here is derived from an EMBL/GenBank/DDBJ whole genome shotgun (WGS) entry which is preliminary data.</text>
</comment>
<dbReference type="Proteomes" id="UP001055247">
    <property type="component" value="Unassembled WGS sequence"/>
</dbReference>
<proteinExistence type="predicted"/>